<dbReference type="RefSeq" id="WP_124927232.1">
    <property type="nucleotide sequence ID" value="NZ_BMOH01000008.1"/>
</dbReference>
<dbReference type="Proteomes" id="UP000267535">
    <property type="component" value="Unassembled WGS sequence"/>
</dbReference>
<comment type="similarity">
    <text evidence="1 2">Belongs to the MEMO1 family.</text>
</comment>
<dbReference type="PANTHER" id="PTHR11060:SF0">
    <property type="entry name" value="PROTEIN MEMO1"/>
    <property type="match status" value="1"/>
</dbReference>
<dbReference type="AlphaFoldDB" id="A0A3P1SKV8"/>
<reference evidence="3 4" key="1">
    <citation type="submission" date="2018-11" db="EMBL/GenBank/DDBJ databases">
        <title>The draft genome sequence of Amphritea balenae JAMM 1525T.</title>
        <authorList>
            <person name="Fang Z."/>
            <person name="Zhang Y."/>
            <person name="Han X."/>
        </authorList>
    </citation>
    <scope>NUCLEOTIDE SEQUENCE [LARGE SCALE GENOMIC DNA]</scope>
    <source>
        <strain evidence="3 4">JAMM 1525</strain>
    </source>
</reference>
<name>A0A3P1SKV8_9GAMM</name>
<dbReference type="InterPro" id="IPR002737">
    <property type="entry name" value="MEMO1_fam"/>
</dbReference>
<sequence length="260" mass="29014">MRIKQAAVAGMFYPDNPEELVQMVKRLLADNPQVGRLPQAILVPHAGLIYSGAIAARAYNLIRPYLNQIKRIVLLGPSHRVPLHGMAVMEADCWRTPLGDMVLDYRFSEQLVAAGLVGVNDNVHAQEHCLEVQLPFLQLLKSECSLVPILVGQTHILEVYKLIANLLQEPATLLVISSDLSHFHPYQEAREIDLETMSKISVARSDLRPQQACGCFALNGLLYYVAQHDWQAEQLAYCNSGDTAGDKNRVVGYASYAFYR</sequence>
<dbReference type="CDD" id="cd07361">
    <property type="entry name" value="MEMO_like"/>
    <property type="match status" value="1"/>
</dbReference>
<dbReference type="OrthoDB" id="9782820at2"/>
<dbReference type="HAMAP" id="MF_00055">
    <property type="entry name" value="MEMO1"/>
    <property type="match status" value="1"/>
</dbReference>
<organism evidence="3 4">
    <name type="scientific">Amphritea balenae</name>
    <dbReference type="NCBI Taxonomy" id="452629"/>
    <lineage>
        <taxon>Bacteria</taxon>
        <taxon>Pseudomonadati</taxon>
        <taxon>Pseudomonadota</taxon>
        <taxon>Gammaproteobacteria</taxon>
        <taxon>Oceanospirillales</taxon>
        <taxon>Oceanospirillaceae</taxon>
        <taxon>Amphritea</taxon>
    </lineage>
</organism>
<gene>
    <name evidence="3" type="primary">amrB</name>
    <name evidence="3" type="ORF">EHS89_16280</name>
</gene>
<comment type="caution">
    <text evidence="3">The sequence shown here is derived from an EMBL/GenBank/DDBJ whole genome shotgun (WGS) entry which is preliminary data.</text>
</comment>
<dbReference type="NCBIfam" id="TIGR04336">
    <property type="entry name" value="AmmeMemoSam_B"/>
    <property type="match status" value="1"/>
</dbReference>
<protein>
    <recommendedName>
        <fullName evidence="2">MEMO1 family protein EHS89_16280</fullName>
    </recommendedName>
</protein>
<dbReference type="Pfam" id="PF01875">
    <property type="entry name" value="Memo"/>
    <property type="match status" value="1"/>
</dbReference>
<proteinExistence type="inferred from homology"/>
<evidence type="ECO:0000256" key="1">
    <source>
        <dbReference type="ARBA" id="ARBA00006315"/>
    </source>
</evidence>
<dbReference type="Gene3D" id="3.40.830.10">
    <property type="entry name" value="LigB-like"/>
    <property type="match status" value="1"/>
</dbReference>
<accession>A0A3P1SKV8</accession>
<evidence type="ECO:0000313" key="3">
    <source>
        <dbReference type="EMBL" id="RRC97736.1"/>
    </source>
</evidence>
<keyword evidence="4" id="KW-1185">Reference proteome</keyword>
<evidence type="ECO:0000256" key="2">
    <source>
        <dbReference type="HAMAP-Rule" id="MF_00055"/>
    </source>
</evidence>
<dbReference type="EMBL" id="RQXV01000010">
    <property type="protein sequence ID" value="RRC97736.1"/>
    <property type="molecule type" value="Genomic_DNA"/>
</dbReference>
<dbReference type="PANTHER" id="PTHR11060">
    <property type="entry name" value="PROTEIN MEMO1"/>
    <property type="match status" value="1"/>
</dbReference>
<evidence type="ECO:0000313" key="4">
    <source>
        <dbReference type="Proteomes" id="UP000267535"/>
    </source>
</evidence>